<reference evidence="1" key="1">
    <citation type="submission" date="2018-05" db="EMBL/GenBank/DDBJ databases">
        <title>Draft genome of Mucuna pruriens seed.</title>
        <authorList>
            <person name="Nnadi N.E."/>
            <person name="Vos R."/>
            <person name="Hasami M.H."/>
            <person name="Devisetty U.K."/>
            <person name="Aguiy J.C."/>
        </authorList>
    </citation>
    <scope>NUCLEOTIDE SEQUENCE [LARGE SCALE GENOMIC DNA]</scope>
    <source>
        <strain evidence="1">JCA_2017</strain>
    </source>
</reference>
<keyword evidence="2" id="KW-1185">Reference proteome</keyword>
<dbReference type="EMBL" id="QJKJ01016167">
    <property type="protein sequence ID" value="RDX61390.1"/>
    <property type="molecule type" value="Genomic_DNA"/>
</dbReference>
<sequence length="136" mass="15664">MAINLHTGDTSFPFPYHFLHEERAKHILPPSRDPNKINGLALKPKLLLIPLNFYPLQLHSLTPPTCLTSRFKTTNSISQPLLPIIWNRYGTQLVLPSQRSRQLWPQFRGAVKVLLRNHRLMPMTFVGTAPSTCWRC</sequence>
<organism evidence="1 2">
    <name type="scientific">Mucuna pruriens</name>
    <name type="common">Velvet bean</name>
    <name type="synonym">Dolichos pruriens</name>
    <dbReference type="NCBI Taxonomy" id="157652"/>
    <lineage>
        <taxon>Eukaryota</taxon>
        <taxon>Viridiplantae</taxon>
        <taxon>Streptophyta</taxon>
        <taxon>Embryophyta</taxon>
        <taxon>Tracheophyta</taxon>
        <taxon>Spermatophyta</taxon>
        <taxon>Magnoliopsida</taxon>
        <taxon>eudicotyledons</taxon>
        <taxon>Gunneridae</taxon>
        <taxon>Pentapetalae</taxon>
        <taxon>rosids</taxon>
        <taxon>fabids</taxon>
        <taxon>Fabales</taxon>
        <taxon>Fabaceae</taxon>
        <taxon>Papilionoideae</taxon>
        <taxon>50 kb inversion clade</taxon>
        <taxon>NPAAA clade</taxon>
        <taxon>indigoferoid/millettioid clade</taxon>
        <taxon>Phaseoleae</taxon>
        <taxon>Mucuna</taxon>
    </lineage>
</organism>
<feature type="non-terminal residue" evidence="1">
    <location>
        <position position="1"/>
    </location>
</feature>
<evidence type="ECO:0000313" key="1">
    <source>
        <dbReference type="EMBL" id="RDX61390.1"/>
    </source>
</evidence>
<dbReference type="Proteomes" id="UP000257109">
    <property type="component" value="Unassembled WGS sequence"/>
</dbReference>
<proteinExistence type="predicted"/>
<evidence type="ECO:0000313" key="2">
    <source>
        <dbReference type="Proteomes" id="UP000257109"/>
    </source>
</evidence>
<accession>A0A371E5T5</accession>
<name>A0A371E5T5_MUCPR</name>
<gene>
    <name evidence="1" type="ORF">CR513_60390</name>
</gene>
<protein>
    <submittedName>
        <fullName evidence="1">Uncharacterized protein</fullName>
    </submittedName>
</protein>
<comment type="caution">
    <text evidence="1">The sequence shown here is derived from an EMBL/GenBank/DDBJ whole genome shotgun (WGS) entry which is preliminary data.</text>
</comment>
<dbReference type="AlphaFoldDB" id="A0A371E5T5"/>